<comment type="pathway">
    <text evidence="1">Siderophore biosynthesis.</text>
</comment>
<keyword evidence="5" id="KW-0472">Membrane</keyword>
<dbReference type="Pfam" id="PF06276">
    <property type="entry name" value="FhuF"/>
    <property type="match status" value="1"/>
</dbReference>
<dbReference type="STRING" id="1300222.I532_13109"/>
<protein>
    <submittedName>
        <fullName evidence="5">Siderophore synthetase component protein, siderophore-iron transmembrane transporter</fullName>
    </submittedName>
</protein>
<feature type="domain" description="Aerobactin siderophore biosynthesis IucA/IucC-like C-terminal" evidence="4">
    <location>
        <begin position="445"/>
        <end position="597"/>
    </location>
</feature>
<dbReference type="GO" id="GO:0016881">
    <property type="term" value="F:acid-amino acid ligase activity"/>
    <property type="evidence" value="ECO:0007669"/>
    <property type="project" value="UniProtKB-ARBA"/>
</dbReference>
<proteinExistence type="inferred from homology"/>
<dbReference type="Gene3D" id="1.10.510.40">
    <property type="match status" value="1"/>
</dbReference>
<evidence type="ECO:0000256" key="1">
    <source>
        <dbReference type="ARBA" id="ARBA00004924"/>
    </source>
</evidence>
<dbReference type="RefSeq" id="WP_003388743.1">
    <property type="nucleotide sequence ID" value="NZ_APBN01000004.1"/>
</dbReference>
<keyword evidence="6" id="KW-1185">Reference proteome</keyword>
<dbReference type="InterPro" id="IPR037455">
    <property type="entry name" value="LucA/IucC-like"/>
</dbReference>
<dbReference type="OrthoDB" id="2989563at2"/>
<dbReference type="Proteomes" id="UP000012081">
    <property type="component" value="Unassembled WGS sequence"/>
</dbReference>
<reference evidence="5 6" key="1">
    <citation type="submission" date="2013-03" db="EMBL/GenBank/DDBJ databases">
        <title>Assembly of a new bacterial strain Brevibacillus borstelensis AK1.</title>
        <authorList>
            <person name="Rajan I."/>
            <person name="PoliReddy D."/>
            <person name="Sugumar T."/>
            <person name="Rathinam K."/>
            <person name="Alqarawi S."/>
            <person name="Khalil A.B."/>
            <person name="Sivakumar N."/>
        </authorList>
    </citation>
    <scope>NUCLEOTIDE SEQUENCE [LARGE SCALE GENOMIC DNA]</scope>
    <source>
        <strain evidence="5 6">AK1</strain>
    </source>
</reference>
<comment type="similarity">
    <text evidence="2">Belongs to the IucA/IucC family.</text>
</comment>
<dbReference type="InterPro" id="IPR022770">
    <property type="entry name" value="IucA/IucC-like_C"/>
</dbReference>
<evidence type="ECO:0000313" key="5">
    <source>
        <dbReference type="EMBL" id="EMT52597.1"/>
    </source>
</evidence>
<gene>
    <name evidence="5" type="ORF">I532_13109</name>
</gene>
<dbReference type="PANTHER" id="PTHR34384:SF5">
    <property type="entry name" value="L-2,3-DIAMINOPROPANOATE--CITRATE LIGASE"/>
    <property type="match status" value="1"/>
</dbReference>
<organism evidence="5 6">
    <name type="scientific">Brevibacillus borstelensis AK1</name>
    <dbReference type="NCBI Taxonomy" id="1300222"/>
    <lineage>
        <taxon>Bacteria</taxon>
        <taxon>Bacillati</taxon>
        <taxon>Bacillota</taxon>
        <taxon>Bacilli</taxon>
        <taxon>Bacillales</taxon>
        <taxon>Paenibacillaceae</taxon>
        <taxon>Brevibacillus</taxon>
    </lineage>
</organism>
<name>M8DGN9_9BACL</name>
<keyword evidence="5" id="KW-0812">Transmembrane</keyword>
<evidence type="ECO:0000259" key="3">
    <source>
        <dbReference type="Pfam" id="PF04183"/>
    </source>
</evidence>
<sequence>MKHAEGTVHQKRPLEALEALEPLEPLEPHKPLEARLAEHAAIERILNAYLRENGIFDPRVQPDQKQLSIPLTDGAMFRLDLPNTGVSLAGEMSFWSRGGQHAYGTSFYQTTGSSYQKVEGWQLIHFILDELSCLEKNEDIRLQKKGELLLNIQNSVQKTESYLRYFLLQQKTRHPSHGFLPSEQSLFRGHPFHPTPKSSEGFAKGELHRFAPELGASFQLHYLAVSPELIVEEWIQAPEGDSQEACIPQGVRKAAASKAERGREHYKLLPCHPWQAHYLSSREPFRSLFLAGKITDLGPLGERTYPTSSVRTVWEPGHCCQYKLPLHVRITNFVRVNTQEQIKRTMDAAKIVRHEQEAFYTERLQVLMEYGYRSISLPDVPPQENDLFMQECAVVFRENPPELMGKESPAFVVGSLMETPPGETEPALFRAMRDHEESRLPDLGDWFRQYLAISMLPILSLFAEMGVSLEAHAQNSLVKLENGWPVKLYVRDLEGISVDRQVAIGKGWVGGLVDADSPVLYTREQAWLRLQYYFFVNHLGYVVRTLAKYGGQDESAFWSIVRNTLLEQRQRLLSKRMADCIDALLHDQTLPAKANLVSIFQRRGESPLYVDIPNPIRC</sequence>
<dbReference type="Pfam" id="PF04183">
    <property type="entry name" value="IucA_IucC"/>
    <property type="match status" value="1"/>
</dbReference>
<feature type="domain" description="Aerobactin siderophore biosynthesis IucA/IucC N-terminal" evidence="3">
    <location>
        <begin position="179"/>
        <end position="417"/>
    </location>
</feature>
<dbReference type="InterPro" id="IPR007310">
    <property type="entry name" value="Aerobactin_biosyn_IucA/IucC_N"/>
</dbReference>
<dbReference type="GO" id="GO:0019290">
    <property type="term" value="P:siderophore biosynthetic process"/>
    <property type="evidence" value="ECO:0007669"/>
    <property type="project" value="InterPro"/>
</dbReference>
<evidence type="ECO:0000313" key="6">
    <source>
        <dbReference type="Proteomes" id="UP000012081"/>
    </source>
</evidence>
<dbReference type="EMBL" id="APBN01000004">
    <property type="protein sequence ID" value="EMT52597.1"/>
    <property type="molecule type" value="Genomic_DNA"/>
</dbReference>
<dbReference type="AlphaFoldDB" id="M8DGN9"/>
<evidence type="ECO:0000259" key="4">
    <source>
        <dbReference type="Pfam" id="PF06276"/>
    </source>
</evidence>
<dbReference type="PANTHER" id="PTHR34384">
    <property type="entry name" value="L-2,3-DIAMINOPROPANOATE--CITRATE LIGASE"/>
    <property type="match status" value="1"/>
</dbReference>
<dbReference type="PATRIC" id="fig|1300222.3.peg.2742"/>
<comment type="caution">
    <text evidence="5">The sequence shown here is derived from an EMBL/GenBank/DDBJ whole genome shotgun (WGS) entry which is preliminary data.</text>
</comment>
<evidence type="ECO:0000256" key="2">
    <source>
        <dbReference type="ARBA" id="ARBA00007832"/>
    </source>
</evidence>
<accession>M8DGN9</accession>